<dbReference type="SMART" id="SM00248">
    <property type="entry name" value="ANK"/>
    <property type="match status" value="2"/>
</dbReference>
<name>A0AAQ3R9R1_9PEZI</name>
<gene>
    <name evidence="5" type="ORF">R9X50_00107500</name>
</gene>
<dbReference type="InterPro" id="IPR036770">
    <property type="entry name" value="Ankyrin_rpt-contain_sf"/>
</dbReference>
<dbReference type="InterPro" id="IPR002110">
    <property type="entry name" value="Ankyrin_rpt"/>
</dbReference>
<keyword evidence="1" id="KW-0677">Repeat</keyword>
<dbReference type="EMBL" id="CP138581">
    <property type="protein sequence ID" value="WPG98287.1"/>
    <property type="molecule type" value="Genomic_DNA"/>
</dbReference>
<dbReference type="Gene3D" id="1.25.40.20">
    <property type="entry name" value="Ankyrin repeat-containing domain"/>
    <property type="match status" value="1"/>
</dbReference>
<feature type="repeat" description="ANK" evidence="3">
    <location>
        <begin position="66"/>
        <end position="98"/>
    </location>
</feature>
<evidence type="ECO:0000256" key="4">
    <source>
        <dbReference type="SAM" id="MobiDB-lite"/>
    </source>
</evidence>
<reference evidence="5 6" key="1">
    <citation type="submission" date="2023-11" db="EMBL/GenBank/DDBJ databases">
        <title>An acidophilic fungus is an integral part of prey digestion in a carnivorous sundew plant.</title>
        <authorList>
            <person name="Tsai I.J."/>
        </authorList>
    </citation>
    <scope>NUCLEOTIDE SEQUENCE [LARGE SCALE GENOMIC DNA]</scope>
    <source>
        <strain evidence="5">169a</strain>
    </source>
</reference>
<dbReference type="Proteomes" id="UP001303373">
    <property type="component" value="Chromosome 2"/>
</dbReference>
<dbReference type="PROSITE" id="PS50088">
    <property type="entry name" value="ANK_REPEAT"/>
    <property type="match status" value="2"/>
</dbReference>
<evidence type="ECO:0000256" key="1">
    <source>
        <dbReference type="ARBA" id="ARBA00022737"/>
    </source>
</evidence>
<dbReference type="Pfam" id="PF12796">
    <property type="entry name" value="Ank_2"/>
    <property type="match status" value="1"/>
</dbReference>
<protein>
    <submittedName>
        <fullName evidence="5">Ankyrin repeat protein</fullName>
    </submittedName>
</protein>
<evidence type="ECO:0000313" key="6">
    <source>
        <dbReference type="Proteomes" id="UP001303373"/>
    </source>
</evidence>
<dbReference type="PRINTS" id="PR01415">
    <property type="entry name" value="ANKYRIN"/>
</dbReference>
<keyword evidence="6" id="KW-1185">Reference proteome</keyword>
<dbReference type="AlphaFoldDB" id="A0AAQ3R9R1"/>
<sequence>MGLPQQTAPSKAENPSKPDQRTAPSELPPAAVELASKLFDFARAGKSSELEQYLEAGIPVNLTNHKGDTLLMLAAYHGHLETVTLLLDKGADVNGLNDRGQSVIAGAVFKGYDDVVRVLVDRGADVRVGQPSAVETAKMFKRDECMRLFGVEGEICDVPGFIPQRQ</sequence>
<feature type="region of interest" description="Disordered" evidence="4">
    <location>
        <begin position="1"/>
        <end position="27"/>
    </location>
</feature>
<dbReference type="PANTHER" id="PTHR24171">
    <property type="entry name" value="ANKYRIN REPEAT DOMAIN-CONTAINING PROTEIN 39-RELATED"/>
    <property type="match status" value="1"/>
</dbReference>
<accession>A0AAQ3R9R1</accession>
<dbReference type="SUPFAM" id="SSF48403">
    <property type="entry name" value="Ankyrin repeat"/>
    <property type="match status" value="1"/>
</dbReference>
<dbReference type="PANTHER" id="PTHR24171:SF9">
    <property type="entry name" value="ANKYRIN REPEAT DOMAIN-CONTAINING PROTEIN 39"/>
    <property type="match status" value="1"/>
</dbReference>
<proteinExistence type="predicted"/>
<keyword evidence="2 3" id="KW-0040">ANK repeat</keyword>
<evidence type="ECO:0000256" key="3">
    <source>
        <dbReference type="PROSITE-ProRule" id="PRU00023"/>
    </source>
</evidence>
<feature type="repeat" description="ANK" evidence="3">
    <location>
        <begin position="99"/>
        <end position="131"/>
    </location>
</feature>
<dbReference type="PROSITE" id="PS50297">
    <property type="entry name" value="ANK_REP_REGION"/>
    <property type="match status" value="2"/>
</dbReference>
<evidence type="ECO:0000256" key="2">
    <source>
        <dbReference type="ARBA" id="ARBA00023043"/>
    </source>
</evidence>
<organism evidence="5 6">
    <name type="scientific">Acrodontium crateriforme</name>
    <dbReference type="NCBI Taxonomy" id="150365"/>
    <lineage>
        <taxon>Eukaryota</taxon>
        <taxon>Fungi</taxon>
        <taxon>Dikarya</taxon>
        <taxon>Ascomycota</taxon>
        <taxon>Pezizomycotina</taxon>
        <taxon>Dothideomycetes</taxon>
        <taxon>Dothideomycetidae</taxon>
        <taxon>Mycosphaerellales</taxon>
        <taxon>Teratosphaeriaceae</taxon>
        <taxon>Acrodontium</taxon>
    </lineage>
</organism>
<evidence type="ECO:0000313" key="5">
    <source>
        <dbReference type="EMBL" id="WPG98287.1"/>
    </source>
</evidence>